<dbReference type="PANTHER" id="PTHR34857">
    <property type="entry name" value="SLL0384 PROTEIN"/>
    <property type="match status" value="1"/>
</dbReference>
<dbReference type="InterPro" id="IPR051611">
    <property type="entry name" value="ECF_transporter_component"/>
</dbReference>
<evidence type="ECO:0000256" key="2">
    <source>
        <dbReference type="ARBA" id="ARBA00022475"/>
    </source>
</evidence>
<dbReference type="Proteomes" id="UP000095649">
    <property type="component" value="Unassembled WGS sequence"/>
</dbReference>
<feature type="transmembrane region" description="Helical" evidence="6">
    <location>
        <begin position="114"/>
        <end position="133"/>
    </location>
</feature>
<feature type="transmembrane region" description="Helical" evidence="6">
    <location>
        <begin position="52"/>
        <end position="73"/>
    </location>
</feature>
<comment type="subcellular location">
    <subcellularLocation>
        <location evidence="1">Membrane</location>
        <topology evidence="1">Multi-pass membrane protein</topology>
    </subcellularLocation>
</comment>
<dbReference type="AlphaFoldDB" id="A0A173UL90"/>
<keyword evidence="2" id="KW-1003">Cell membrane</keyword>
<feature type="transmembrane region" description="Helical" evidence="6">
    <location>
        <begin position="13"/>
        <end position="45"/>
    </location>
</feature>
<dbReference type="EMBL" id="CYXN01000022">
    <property type="protein sequence ID" value="CUN15771.1"/>
    <property type="molecule type" value="Genomic_DNA"/>
</dbReference>
<dbReference type="InterPro" id="IPR003339">
    <property type="entry name" value="ABC/ECF_trnsptr_transmembrane"/>
</dbReference>
<gene>
    <name evidence="7" type="primary">ecfT_2</name>
    <name evidence="8" type="ORF">CGS50_010225</name>
    <name evidence="7" type="ORF">ERS852582_02195</name>
</gene>
<proteinExistence type="predicted"/>
<evidence type="ECO:0000256" key="1">
    <source>
        <dbReference type="ARBA" id="ARBA00004141"/>
    </source>
</evidence>
<keyword evidence="5 6" id="KW-0472">Membrane</keyword>
<sequence length="237" mass="26973">MVSLLAIDTRIKLLLFLLINFMVFGLKDFVLGSVCFSFICILSCLMGQKKIVLKYIVFYVVIAAIQQLCIYLPQAIETILSIFTLFIRVMIPVVLFASTFIATTKVSELIAAMYSLKIPRSITITFAMVLRFFPTFSEEIHNIYDAMKLRGIALSWKNVFTRPMLILEAITIPIVMRSASIAEELSASAVTRGIDNPAQRTSFIQLKVHAKDWMVLCFFLVAFVVLFFCKYQIYGRI</sequence>
<organism evidence="7 9">
    <name type="scientific">Faecalibacterium prausnitzii</name>
    <dbReference type="NCBI Taxonomy" id="853"/>
    <lineage>
        <taxon>Bacteria</taxon>
        <taxon>Bacillati</taxon>
        <taxon>Bacillota</taxon>
        <taxon>Clostridia</taxon>
        <taxon>Eubacteriales</taxon>
        <taxon>Oscillospiraceae</taxon>
        <taxon>Faecalibacterium</taxon>
    </lineage>
</organism>
<evidence type="ECO:0000313" key="8">
    <source>
        <dbReference type="EMBL" id="PLK29017.1"/>
    </source>
</evidence>
<dbReference type="Pfam" id="PF02361">
    <property type="entry name" value="CbiQ"/>
    <property type="match status" value="1"/>
</dbReference>
<protein>
    <submittedName>
        <fullName evidence="7">Energy-coupling factor transporter transmembrane protein EcfT</fullName>
    </submittedName>
</protein>
<evidence type="ECO:0000313" key="7">
    <source>
        <dbReference type="EMBL" id="CUN15771.1"/>
    </source>
</evidence>
<name>A0A173UL90_9FIRM</name>
<dbReference type="CDD" id="cd16914">
    <property type="entry name" value="EcfT"/>
    <property type="match status" value="1"/>
</dbReference>
<feature type="transmembrane region" description="Helical" evidence="6">
    <location>
        <begin position="213"/>
        <end position="233"/>
    </location>
</feature>
<keyword evidence="3 6" id="KW-0812">Transmembrane</keyword>
<evidence type="ECO:0000256" key="3">
    <source>
        <dbReference type="ARBA" id="ARBA00022692"/>
    </source>
</evidence>
<keyword evidence="4 6" id="KW-1133">Transmembrane helix</keyword>
<dbReference type="EMBL" id="NMTS02000057">
    <property type="protein sequence ID" value="PLK29017.1"/>
    <property type="molecule type" value="Genomic_DNA"/>
</dbReference>
<feature type="transmembrane region" description="Helical" evidence="6">
    <location>
        <begin position="79"/>
        <end position="102"/>
    </location>
</feature>
<reference evidence="7 9" key="1">
    <citation type="submission" date="2015-09" db="EMBL/GenBank/DDBJ databases">
        <authorList>
            <consortium name="Pathogen Informatics"/>
        </authorList>
    </citation>
    <scope>NUCLEOTIDE SEQUENCE [LARGE SCALE GENOMIC DNA]</scope>
    <source>
        <strain evidence="7 9">2789STDY5834970</strain>
    </source>
</reference>
<evidence type="ECO:0000256" key="4">
    <source>
        <dbReference type="ARBA" id="ARBA00022989"/>
    </source>
</evidence>
<dbReference type="Proteomes" id="UP000221015">
    <property type="component" value="Unassembled WGS sequence"/>
</dbReference>
<dbReference type="RefSeq" id="WP_270663371.1">
    <property type="nucleotide sequence ID" value="NZ_CABHNO010000001.1"/>
</dbReference>
<reference evidence="8" key="3">
    <citation type="submission" date="2017-07" db="EMBL/GenBank/DDBJ databases">
        <authorList>
            <person name="Sun Z.S."/>
            <person name="Albrecht U."/>
            <person name="Echele G."/>
            <person name="Lee C.C."/>
        </authorList>
    </citation>
    <scope>NUCLEOTIDE SEQUENCE</scope>
    <source>
        <strain evidence="8">CNCM I 4542</strain>
    </source>
</reference>
<evidence type="ECO:0000256" key="6">
    <source>
        <dbReference type="SAM" id="Phobius"/>
    </source>
</evidence>
<dbReference type="PANTHER" id="PTHR34857:SF2">
    <property type="entry name" value="SLL0384 PROTEIN"/>
    <property type="match status" value="1"/>
</dbReference>
<accession>A0A173UL90</accession>
<evidence type="ECO:0000256" key="5">
    <source>
        <dbReference type="ARBA" id="ARBA00023136"/>
    </source>
</evidence>
<evidence type="ECO:0000313" key="10">
    <source>
        <dbReference type="Proteomes" id="UP000221015"/>
    </source>
</evidence>
<reference evidence="8 10" key="2">
    <citation type="journal article" date="2017" name="Front. Microbiol.">
        <title>New Insights into the Diversity of the Genus Faecalibacterium.</title>
        <authorList>
            <person name="Benevides L."/>
            <person name="Burman S."/>
            <person name="Martin R."/>
            <person name="Robert V."/>
            <person name="Thomas M."/>
            <person name="Miquel S."/>
            <person name="Chain F."/>
            <person name="Sokol H."/>
            <person name="Bermudez-Humaran L.G."/>
            <person name="Morrison M."/>
            <person name="Langella P."/>
            <person name="Azevedo V.A."/>
            <person name="Chatel J.M."/>
            <person name="Soares S."/>
        </authorList>
    </citation>
    <scope>NUCLEOTIDE SEQUENCE [LARGE SCALE GENOMIC DNA]</scope>
    <source>
        <strain evidence="8 10">CNCM I 4542</strain>
    </source>
</reference>
<evidence type="ECO:0000313" key="9">
    <source>
        <dbReference type="Proteomes" id="UP000095649"/>
    </source>
</evidence>
<dbReference type="GO" id="GO:0005886">
    <property type="term" value="C:plasma membrane"/>
    <property type="evidence" value="ECO:0007669"/>
    <property type="project" value="UniProtKB-ARBA"/>
</dbReference>